<dbReference type="AlphaFoldDB" id="A0AA51RQA5"/>
<organism evidence="15 16">
    <name type="scientific">Pleionea litopenaei</name>
    <dbReference type="NCBI Taxonomy" id="3070815"/>
    <lineage>
        <taxon>Bacteria</taxon>
        <taxon>Pseudomonadati</taxon>
        <taxon>Pseudomonadota</taxon>
        <taxon>Gammaproteobacteria</taxon>
        <taxon>Oceanospirillales</taxon>
        <taxon>Pleioneaceae</taxon>
        <taxon>Pleionea</taxon>
    </lineage>
</organism>
<protein>
    <recommendedName>
        <fullName evidence="4 14">Undecaprenyl-diphosphatase</fullName>
        <ecNumber evidence="3 14">3.6.1.27</ecNumber>
    </recommendedName>
    <alternativeName>
        <fullName evidence="12 14">Bacitracin resistance protein</fullName>
    </alternativeName>
    <alternativeName>
        <fullName evidence="11 14">Undecaprenyl pyrophosphate phosphatase</fullName>
    </alternativeName>
</protein>
<evidence type="ECO:0000313" key="15">
    <source>
        <dbReference type="EMBL" id="WMS85574.1"/>
    </source>
</evidence>
<evidence type="ECO:0000256" key="13">
    <source>
        <dbReference type="ARBA" id="ARBA00047594"/>
    </source>
</evidence>
<dbReference type="InterPro" id="IPR003824">
    <property type="entry name" value="UppP"/>
</dbReference>
<keyword evidence="14" id="KW-0961">Cell wall biogenesis/degradation</keyword>
<comment type="similarity">
    <text evidence="2 14">Belongs to the UppP family.</text>
</comment>
<evidence type="ECO:0000256" key="14">
    <source>
        <dbReference type="HAMAP-Rule" id="MF_01006"/>
    </source>
</evidence>
<dbReference type="KEGG" id="plei:Q9312_10150"/>
<evidence type="ECO:0000256" key="1">
    <source>
        <dbReference type="ARBA" id="ARBA00004651"/>
    </source>
</evidence>
<reference evidence="15 16" key="1">
    <citation type="submission" date="2023-08" db="EMBL/GenBank/DDBJ databases">
        <title>Pleionea litopenaei sp. nov., isolated from stomach of juvenile Litopenaeus vannamei.</title>
        <authorList>
            <person name="Rho A.M."/>
            <person name="Hwang C.Y."/>
        </authorList>
    </citation>
    <scope>NUCLEOTIDE SEQUENCE [LARGE SCALE GENOMIC DNA]</scope>
    <source>
        <strain evidence="15 16">HL-JVS1</strain>
    </source>
</reference>
<comment type="miscellaneous">
    <text evidence="14">Bacitracin is thought to be involved in the inhibition of peptidoglycan synthesis by sequestering undecaprenyl diphosphate, thereby reducing the pool of lipid carrier available.</text>
</comment>
<dbReference type="GO" id="GO:0050380">
    <property type="term" value="F:undecaprenyl-diphosphatase activity"/>
    <property type="evidence" value="ECO:0007669"/>
    <property type="project" value="UniProtKB-UniRule"/>
</dbReference>
<name>A0AA51RQA5_9GAMM</name>
<keyword evidence="14" id="KW-0133">Cell shape</keyword>
<dbReference type="NCBIfam" id="NF001393">
    <property type="entry name" value="PRK00281.2-4"/>
    <property type="match status" value="1"/>
</dbReference>
<keyword evidence="7 14" id="KW-0378">Hydrolase</keyword>
<proteinExistence type="inferred from homology"/>
<evidence type="ECO:0000256" key="7">
    <source>
        <dbReference type="ARBA" id="ARBA00022801"/>
    </source>
</evidence>
<accession>A0AA51RQA5</accession>
<keyword evidence="8 14" id="KW-1133">Transmembrane helix</keyword>
<feature type="transmembrane region" description="Helical" evidence="14">
    <location>
        <begin position="185"/>
        <end position="209"/>
    </location>
</feature>
<dbReference type="HAMAP" id="MF_01006">
    <property type="entry name" value="Undec_diphosphatase"/>
    <property type="match status" value="1"/>
</dbReference>
<keyword evidence="14" id="KW-0573">Peptidoglycan synthesis</keyword>
<feature type="transmembrane region" description="Helical" evidence="14">
    <location>
        <begin position="112"/>
        <end position="134"/>
    </location>
</feature>
<evidence type="ECO:0000256" key="4">
    <source>
        <dbReference type="ARBA" id="ARBA00021581"/>
    </source>
</evidence>
<feature type="transmembrane region" description="Helical" evidence="14">
    <location>
        <begin position="246"/>
        <end position="267"/>
    </location>
</feature>
<evidence type="ECO:0000256" key="12">
    <source>
        <dbReference type="ARBA" id="ARBA00032932"/>
    </source>
</evidence>
<keyword evidence="9 14" id="KW-0472">Membrane</keyword>
<evidence type="ECO:0000256" key="2">
    <source>
        <dbReference type="ARBA" id="ARBA00010621"/>
    </source>
</evidence>
<dbReference type="Proteomes" id="UP001239782">
    <property type="component" value="Chromosome"/>
</dbReference>
<dbReference type="GO" id="GO:0046677">
    <property type="term" value="P:response to antibiotic"/>
    <property type="evidence" value="ECO:0007669"/>
    <property type="project" value="UniProtKB-UniRule"/>
</dbReference>
<dbReference type="EC" id="3.6.1.27" evidence="3 14"/>
<dbReference type="PANTHER" id="PTHR30622">
    <property type="entry name" value="UNDECAPRENYL-DIPHOSPHATASE"/>
    <property type="match status" value="1"/>
</dbReference>
<keyword evidence="6 14" id="KW-0812">Transmembrane</keyword>
<keyword evidence="10 14" id="KW-0046">Antibiotic resistance</keyword>
<feature type="transmembrane region" description="Helical" evidence="14">
    <location>
        <begin position="46"/>
        <end position="64"/>
    </location>
</feature>
<feature type="transmembrane region" description="Helical" evidence="14">
    <location>
        <begin position="85"/>
        <end position="106"/>
    </location>
</feature>
<evidence type="ECO:0000256" key="6">
    <source>
        <dbReference type="ARBA" id="ARBA00022692"/>
    </source>
</evidence>
<sequence>MDWLQIIILALIQGLTEFLPISSSAHLILPAQLLGWQDQGNSFDVALHVGTLTAVVVYFRHEVMAMTQSFFRSGFSKNMERDAKLAWAVIWGTVPVGLVGLIFSAFDIVDLYLRSIPVIATTTIVFALLLWWIEKRAVARRDEYDIGIKDIMVVGIAQAMALVPGTSRSGATMMAGLWLGLSRSAAARFSFLLSIPVIVLSGGLTTLKLIQQPQAVHWGELFAGFSIAAVSAFTCIHFFLKLIDKIGMMPFVWYRLALGAVLLTIIFI</sequence>
<dbReference type="EMBL" id="CP133548">
    <property type="protein sequence ID" value="WMS85574.1"/>
    <property type="molecule type" value="Genomic_DNA"/>
</dbReference>
<dbReference type="GO" id="GO:0008360">
    <property type="term" value="P:regulation of cell shape"/>
    <property type="evidence" value="ECO:0007669"/>
    <property type="project" value="UniProtKB-KW"/>
</dbReference>
<evidence type="ECO:0000256" key="11">
    <source>
        <dbReference type="ARBA" id="ARBA00032707"/>
    </source>
</evidence>
<dbReference type="GO" id="GO:0071555">
    <property type="term" value="P:cell wall organization"/>
    <property type="evidence" value="ECO:0007669"/>
    <property type="project" value="UniProtKB-KW"/>
</dbReference>
<dbReference type="RefSeq" id="WP_309200727.1">
    <property type="nucleotide sequence ID" value="NZ_CP133548.1"/>
</dbReference>
<dbReference type="Pfam" id="PF02673">
    <property type="entry name" value="BacA"/>
    <property type="match status" value="1"/>
</dbReference>
<comment type="subcellular location">
    <subcellularLocation>
        <location evidence="1 14">Cell membrane</location>
        <topology evidence="1 14">Multi-pass membrane protein</topology>
    </subcellularLocation>
</comment>
<dbReference type="NCBIfam" id="TIGR00753">
    <property type="entry name" value="undec_PP_bacA"/>
    <property type="match status" value="1"/>
</dbReference>
<keyword evidence="16" id="KW-1185">Reference proteome</keyword>
<feature type="transmembrane region" description="Helical" evidence="14">
    <location>
        <begin position="221"/>
        <end position="240"/>
    </location>
</feature>
<evidence type="ECO:0000313" key="16">
    <source>
        <dbReference type="Proteomes" id="UP001239782"/>
    </source>
</evidence>
<keyword evidence="5 14" id="KW-1003">Cell membrane</keyword>
<comment type="function">
    <text evidence="14">Catalyzes the dephosphorylation of undecaprenyl diphosphate (UPP). Confers resistance to bacitracin.</text>
</comment>
<evidence type="ECO:0000256" key="5">
    <source>
        <dbReference type="ARBA" id="ARBA00022475"/>
    </source>
</evidence>
<evidence type="ECO:0000256" key="3">
    <source>
        <dbReference type="ARBA" id="ARBA00012374"/>
    </source>
</evidence>
<gene>
    <name evidence="14" type="primary">uppP</name>
    <name evidence="15" type="ORF">Q9312_10150</name>
</gene>
<dbReference type="GO" id="GO:0005886">
    <property type="term" value="C:plasma membrane"/>
    <property type="evidence" value="ECO:0007669"/>
    <property type="project" value="UniProtKB-SubCell"/>
</dbReference>
<dbReference type="PANTHER" id="PTHR30622:SF4">
    <property type="entry name" value="UNDECAPRENYL-DIPHOSPHATASE"/>
    <property type="match status" value="1"/>
</dbReference>
<dbReference type="GO" id="GO:0009252">
    <property type="term" value="P:peptidoglycan biosynthetic process"/>
    <property type="evidence" value="ECO:0007669"/>
    <property type="project" value="UniProtKB-KW"/>
</dbReference>
<evidence type="ECO:0000256" key="10">
    <source>
        <dbReference type="ARBA" id="ARBA00023251"/>
    </source>
</evidence>
<evidence type="ECO:0000256" key="9">
    <source>
        <dbReference type="ARBA" id="ARBA00023136"/>
    </source>
</evidence>
<comment type="catalytic activity">
    <reaction evidence="13 14">
        <text>di-trans,octa-cis-undecaprenyl diphosphate + H2O = di-trans,octa-cis-undecaprenyl phosphate + phosphate + H(+)</text>
        <dbReference type="Rhea" id="RHEA:28094"/>
        <dbReference type="ChEBI" id="CHEBI:15377"/>
        <dbReference type="ChEBI" id="CHEBI:15378"/>
        <dbReference type="ChEBI" id="CHEBI:43474"/>
        <dbReference type="ChEBI" id="CHEBI:58405"/>
        <dbReference type="ChEBI" id="CHEBI:60392"/>
        <dbReference type="EC" id="3.6.1.27"/>
    </reaction>
</comment>
<evidence type="ECO:0000256" key="8">
    <source>
        <dbReference type="ARBA" id="ARBA00022989"/>
    </source>
</evidence>